<evidence type="ECO:0000313" key="1">
    <source>
        <dbReference type="EMBL" id="MPV86881.1"/>
    </source>
</evidence>
<dbReference type="RefSeq" id="WP_152810870.1">
    <property type="nucleotide sequence ID" value="NZ_WHNW01000013.1"/>
</dbReference>
<evidence type="ECO:0000313" key="2">
    <source>
        <dbReference type="Proteomes" id="UP000471298"/>
    </source>
</evidence>
<comment type="caution">
    <text evidence="1">The sequence shown here is derived from an EMBL/GenBank/DDBJ whole genome shotgun (WGS) entry which is preliminary data.</text>
</comment>
<sequence length="148" mass="17363">MKTFVLTVSKQFPKTHEKSGKSTGFVENISRLFTNDSEKIHTIRSNYDLWRKRAKEINEGKAILSIRYWSAMPYRSKQVEICRLEKVGVEKLEQPDNFVFASIEGKPIDWEVLAKNDGLSFEDFCEWFKSRQKEPMAVLHFTDFRYGG</sequence>
<dbReference type="InParanoid" id="A0A6N7EWF5"/>
<dbReference type="AlphaFoldDB" id="A0A6N7EWF5"/>
<accession>A0A6N7EWF5</accession>
<gene>
    <name evidence="1" type="ORF">GCU85_09105</name>
</gene>
<keyword evidence="2" id="KW-1185">Reference proteome</keyword>
<proteinExistence type="predicted"/>
<dbReference type="Proteomes" id="UP000471298">
    <property type="component" value="Unassembled WGS sequence"/>
</dbReference>
<reference evidence="1 2" key="1">
    <citation type="submission" date="2019-10" db="EMBL/GenBank/DDBJ databases">
        <title>Cardiobacteriales fam. a chemoheterotrophic member of the order Cardiobacteriales, and proposal of Cardiobacteriales fam. nov.</title>
        <authorList>
            <person name="Wang C."/>
        </authorList>
    </citation>
    <scope>NUCLEOTIDE SEQUENCE [LARGE SCALE GENOMIC DNA]</scope>
    <source>
        <strain evidence="1 2">ML27</strain>
    </source>
</reference>
<dbReference type="EMBL" id="WHNW01000013">
    <property type="protein sequence ID" value="MPV86881.1"/>
    <property type="molecule type" value="Genomic_DNA"/>
</dbReference>
<organism evidence="1 2">
    <name type="scientific">Ostreibacterium oceani</name>
    <dbReference type="NCBI Taxonomy" id="2654998"/>
    <lineage>
        <taxon>Bacteria</taxon>
        <taxon>Pseudomonadati</taxon>
        <taxon>Pseudomonadota</taxon>
        <taxon>Gammaproteobacteria</taxon>
        <taxon>Cardiobacteriales</taxon>
        <taxon>Ostreibacteriaceae</taxon>
        <taxon>Ostreibacterium</taxon>
    </lineage>
</organism>
<name>A0A6N7EWF5_9GAMM</name>
<protein>
    <submittedName>
        <fullName evidence="1">Uncharacterized protein</fullName>
    </submittedName>
</protein>